<dbReference type="Pfam" id="PF05171">
    <property type="entry name" value="HemS"/>
    <property type="match status" value="2"/>
</dbReference>
<dbReference type="AlphaFoldDB" id="A0A433X8L7"/>
<evidence type="ECO:0000313" key="2">
    <source>
        <dbReference type="EMBL" id="RUT30390.1"/>
    </source>
</evidence>
<accession>A0A433X8L7</accession>
<dbReference type="GO" id="GO:0006826">
    <property type="term" value="P:iron ion transport"/>
    <property type="evidence" value="ECO:0007669"/>
    <property type="project" value="InterPro"/>
</dbReference>
<dbReference type="RefSeq" id="WP_127189171.1">
    <property type="nucleotide sequence ID" value="NZ_RZNJ01000004.1"/>
</dbReference>
<dbReference type="EMBL" id="RZNJ01000004">
    <property type="protein sequence ID" value="RUT30390.1"/>
    <property type="molecule type" value="Genomic_DNA"/>
</dbReference>
<dbReference type="OrthoDB" id="316630at2"/>
<feature type="domain" description="Haemin-degrading HemS/ChuX" evidence="1">
    <location>
        <begin position="210"/>
        <end position="341"/>
    </location>
</feature>
<gene>
    <name evidence="2" type="ORF">EMQ25_13875</name>
</gene>
<dbReference type="CDD" id="cd16831">
    <property type="entry name" value="HemS-like_C"/>
    <property type="match status" value="1"/>
</dbReference>
<proteinExistence type="predicted"/>
<sequence>MDRRQLPPEQIRTLRAAHPKMRERDFARIHAITEAELVSAYCGQGVLGLRPDVETLLAGLKQVGEVMALTRNESVVHEKIGIYEDVHFGQKASMVLGENIDLRIFPERWAFGFAVERPSETGELRRSLQFFDRFGDAVHKVHARPGTDLAAWHDLVGRLQNLEQDGTLDIETPSPEVPSGPAADREELRARWESLTDTHQFFPMLKALNLGRHEALNMVGADYAWPLDAGAVAGLFAGAVAEALPVMVFVGNRGCIQIHSGPIVNVAPMGPWLNVMDETFHMHLRTDQIAEAWAVRKPTKDGHVTSVELYGADRELILQMFGKRHEGVDERPDWRRLVEALPPAGRSTAA</sequence>
<dbReference type="Gene3D" id="3.40.1570.10">
    <property type="entry name" value="HemS/ChuS/ChuX like domains"/>
    <property type="match status" value="2"/>
</dbReference>
<dbReference type="InterPro" id="IPR053733">
    <property type="entry name" value="Heme_Transport_Util_sf"/>
</dbReference>
<dbReference type="Proteomes" id="UP000281547">
    <property type="component" value="Unassembled WGS sequence"/>
</dbReference>
<reference evidence="2 3" key="1">
    <citation type="journal article" date="2016" name="Int. J. Syst. Evol. Microbiol.">
        <title>Arsenicitalea aurantiaca gen. nov., sp. nov., a new member of the family Hyphomicrobiaceae, isolated from high-arsenic sediment.</title>
        <authorList>
            <person name="Mu Y."/>
            <person name="Zhou L."/>
            <person name="Zeng X.C."/>
            <person name="Liu L."/>
            <person name="Pan Y."/>
            <person name="Chen X."/>
            <person name="Wang J."/>
            <person name="Li S."/>
            <person name="Li W.J."/>
            <person name="Wang Y."/>
        </authorList>
    </citation>
    <scope>NUCLEOTIDE SEQUENCE [LARGE SCALE GENOMIC DNA]</scope>
    <source>
        <strain evidence="2 3">42-50</strain>
    </source>
</reference>
<comment type="caution">
    <text evidence="2">The sequence shown here is derived from an EMBL/GenBank/DDBJ whole genome shotgun (WGS) entry which is preliminary data.</text>
</comment>
<feature type="domain" description="Haemin-degrading HemS/ChuX" evidence="1">
    <location>
        <begin position="32"/>
        <end position="159"/>
    </location>
</feature>
<dbReference type="CDD" id="cd16830">
    <property type="entry name" value="HemS-like_N"/>
    <property type="match status" value="1"/>
</dbReference>
<dbReference type="SUPFAM" id="SSF144064">
    <property type="entry name" value="Heme iron utilization protein-like"/>
    <property type="match status" value="1"/>
</dbReference>
<dbReference type="InterPro" id="IPR007845">
    <property type="entry name" value="HemS/ChuX_dom"/>
</dbReference>
<organism evidence="2 3">
    <name type="scientific">Arsenicitalea aurantiaca</name>
    <dbReference type="NCBI Taxonomy" id="1783274"/>
    <lineage>
        <taxon>Bacteria</taxon>
        <taxon>Pseudomonadati</taxon>
        <taxon>Pseudomonadota</taxon>
        <taxon>Alphaproteobacteria</taxon>
        <taxon>Hyphomicrobiales</taxon>
        <taxon>Devosiaceae</taxon>
        <taxon>Arsenicitalea</taxon>
    </lineage>
</organism>
<evidence type="ECO:0000313" key="3">
    <source>
        <dbReference type="Proteomes" id="UP000281547"/>
    </source>
</evidence>
<name>A0A433X8L7_9HYPH</name>
<evidence type="ECO:0000259" key="1">
    <source>
        <dbReference type="Pfam" id="PF05171"/>
    </source>
</evidence>
<keyword evidence="3" id="KW-1185">Reference proteome</keyword>
<protein>
    <submittedName>
        <fullName evidence="2">Hemin-degrading factor</fullName>
    </submittedName>
</protein>